<dbReference type="Proteomes" id="UP000199603">
    <property type="component" value="Unassembled WGS sequence"/>
</dbReference>
<protein>
    <submittedName>
        <fullName evidence="1">SapC protein</fullName>
    </submittedName>
</protein>
<dbReference type="InterPro" id="IPR010836">
    <property type="entry name" value="SapC"/>
</dbReference>
<evidence type="ECO:0000313" key="2">
    <source>
        <dbReference type="Proteomes" id="UP000199603"/>
    </source>
</evidence>
<dbReference type="STRING" id="265719.SAMN04488509_103144"/>
<name>A0A1G6VL17_9GAMM</name>
<sequence>MARYEVLNNVAHADLRVITRFGAAYGDSVGMLPAFPTEFAELQREYPIFLKQDAGSGEYQPVILLGFEPRENLFLYEGRWAASYLPGAVARGPFLIGFQQRGSAGEPESEPVIHVDMEHPRIGTDHGEAVFLPHGGHSPYLEHIITVLRGIHGGAQASRIMCAAFKALDLIQPVPLEVRFDSEHGVKVGGLHGIDRQRLAALGPSDLHALHQAGWLEGAYLMLASQHNVRRLLAEKQRRLRAPSSPSSTAERVA</sequence>
<reference evidence="1 2" key="1">
    <citation type="submission" date="2016-10" db="EMBL/GenBank/DDBJ databases">
        <authorList>
            <person name="de Groot N.N."/>
        </authorList>
    </citation>
    <scope>NUCLEOTIDE SEQUENCE [LARGE SCALE GENOMIC DNA]</scope>
    <source>
        <strain evidence="1 2">DSM 16957</strain>
    </source>
</reference>
<dbReference type="RefSeq" id="WP_091241252.1">
    <property type="nucleotide sequence ID" value="NZ_FNAG01000003.1"/>
</dbReference>
<dbReference type="EMBL" id="FNAG01000003">
    <property type="protein sequence ID" value="SDD54258.1"/>
    <property type="molecule type" value="Genomic_DNA"/>
</dbReference>
<dbReference type="AlphaFoldDB" id="A0A1G6VL17"/>
<keyword evidence="2" id="KW-1185">Reference proteome</keyword>
<accession>A0A1G6VL17</accession>
<dbReference type="Pfam" id="PF07277">
    <property type="entry name" value="SapC"/>
    <property type="match status" value="1"/>
</dbReference>
<proteinExistence type="predicted"/>
<gene>
    <name evidence="1" type="ORF">SAMN04488509_103144</name>
</gene>
<organism evidence="1 2">
    <name type="scientific">Aquimonas voraii</name>
    <dbReference type="NCBI Taxonomy" id="265719"/>
    <lineage>
        <taxon>Bacteria</taxon>
        <taxon>Pseudomonadati</taxon>
        <taxon>Pseudomonadota</taxon>
        <taxon>Gammaproteobacteria</taxon>
        <taxon>Lysobacterales</taxon>
        <taxon>Lysobacteraceae</taxon>
        <taxon>Aquimonas</taxon>
    </lineage>
</organism>
<evidence type="ECO:0000313" key="1">
    <source>
        <dbReference type="EMBL" id="SDD54258.1"/>
    </source>
</evidence>
<dbReference type="OrthoDB" id="8888710at2"/>